<dbReference type="Pfam" id="PF01850">
    <property type="entry name" value="PIN"/>
    <property type="match status" value="1"/>
</dbReference>
<evidence type="ECO:0000256" key="4">
    <source>
        <dbReference type="ARBA" id="ARBA00022801"/>
    </source>
</evidence>
<evidence type="ECO:0000256" key="2">
    <source>
        <dbReference type="ARBA" id="ARBA00022722"/>
    </source>
</evidence>
<evidence type="ECO:0000256" key="5">
    <source>
        <dbReference type="ARBA" id="ARBA00022842"/>
    </source>
</evidence>
<dbReference type="Proteomes" id="UP000825123">
    <property type="component" value="Chromosome"/>
</dbReference>
<feature type="domain" description="PIN" evidence="6">
    <location>
        <begin position="7"/>
        <end position="68"/>
    </location>
</feature>
<keyword evidence="4" id="KW-0378">Hydrolase</keyword>
<dbReference type="InterPro" id="IPR002716">
    <property type="entry name" value="PIN_dom"/>
</dbReference>
<accession>A0A8D5U775</accession>
<dbReference type="Gene3D" id="3.40.50.1010">
    <property type="entry name" value="5'-nuclease"/>
    <property type="match status" value="1"/>
</dbReference>
<gene>
    <name evidence="7" type="ORF">KN1_13710</name>
</gene>
<name>A0A8D5U775_9CREN</name>
<dbReference type="GO" id="GO:0004540">
    <property type="term" value="F:RNA nuclease activity"/>
    <property type="evidence" value="ECO:0007669"/>
    <property type="project" value="TreeGrafter"/>
</dbReference>
<keyword evidence="1" id="KW-1277">Toxin-antitoxin system</keyword>
<sequence>MKIQYQVFLSAFKILNVTLKDSLTASRAYKRLRDKGVLVGSFDILIASQAINRDLTLVTRDKDFLRIKGGMETSSC</sequence>
<dbReference type="PANTHER" id="PTHR42740">
    <property type="entry name" value="RIBONUCLEASE VAPC3"/>
    <property type="match status" value="1"/>
</dbReference>
<reference evidence="7 8" key="1">
    <citation type="submission" date="2021-04" db="EMBL/GenBank/DDBJ databases">
        <title>Complete genome sequence of Stygiolobus sp. KN-1.</title>
        <authorList>
            <person name="Nakamura K."/>
            <person name="Sakai H."/>
            <person name="Kurosawa N."/>
        </authorList>
    </citation>
    <scope>NUCLEOTIDE SEQUENCE [LARGE SCALE GENOMIC DNA]</scope>
    <source>
        <strain evidence="7 8">KN-1</strain>
    </source>
</reference>
<dbReference type="InterPro" id="IPR029060">
    <property type="entry name" value="PIN-like_dom_sf"/>
</dbReference>
<evidence type="ECO:0000313" key="7">
    <source>
        <dbReference type="EMBL" id="BCU70074.1"/>
    </source>
</evidence>
<dbReference type="AlphaFoldDB" id="A0A8D5U775"/>
<dbReference type="RefSeq" id="WP_225905805.1">
    <property type="nucleotide sequence ID" value="NZ_AP024597.1"/>
</dbReference>
<dbReference type="GO" id="GO:0046872">
    <property type="term" value="F:metal ion binding"/>
    <property type="evidence" value="ECO:0007669"/>
    <property type="project" value="UniProtKB-KW"/>
</dbReference>
<dbReference type="InterPro" id="IPR051749">
    <property type="entry name" value="PINc/VapC_TA_RNase"/>
</dbReference>
<keyword evidence="8" id="KW-1185">Reference proteome</keyword>
<organism evidence="7 8">
    <name type="scientific">Stygiolobus caldivivus</name>
    <dbReference type="NCBI Taxonomy" id="2824673"/>
    <lineage>
        <taxon>Archaea</taxon>
        <taxon>Thermoproteota</taxon>
        <taxon>Thermoprotei</taxon>
        <taxon>Sulfolobales</taxon>
        <taxon>Sulfolobaceae</taxon>
        <taxon>Stygiolobus</taxon>
    </lineage>
</organism>
<dbReference type="SUPFAM" id="SSF88723">
    <property type="entry name" value="PIN domain-like"/>
    <property type="match status" value="1"/>
</dbReference>
<dbReference type="CDD" id="cd09881">
    <property type="entry name" value="PIN_VapC4-5_FitB-like"/>
    <property type="match status" value="1"/>
</dbReference>
<keyword evidence="5" id="KW-0460">Magnesium</keyword>
<keyword evidence="2" id="KW-0540">Nuclease</keyword>
<dbReference type="KEGG" id="csty:KN1_13710"/>
<proteinExistence type="predicted"/>
<dbReference type="EMBL" id="AP024597">
    <property type="protein sequence ID" value="BCU70074.1"/>
    <property type="molecule type" value="Genomic_DNA"/>
</dbReference>
<dbReference type="GeneID" id="67876202"/>
<evidence type="ECO:0000313" key="8">
    <source>
        <dbReference type="Proteomes" id="UP000825123"/>
    </source>
</evidence>
<dbReference type="GO" id="GO:0016787">
    <property type="term" value="F:hydrolase activity"/>
    <property type="evidence" value="ECO:0007669"/>
    <property type="project" value="UniProtKB-KW"/>
</dbReference>
<evidence type="ECO:0000256" key="3">
    <source>
        <dbReference type="ARBA" id="ARBA00022723"/>
    </source>
</evidence>
<dbReference type="PANTHER" id="PTHR42740:SF1">
    <property type="entry name" value="RIBONUCLEASE VAPC3"/>
    <property type="match status" value="1"/>
</dbReference>
<protein>
    <recommendedName>
        <fullName evidence="6">PIN domain-containing protein</fullName>
    </recommendedName>
</protein>
<keyword evidence="3" id="KW-0479">Metal-binding</keyword>
<evidence type="ECO:0000256" key="1">
    <source>
        <dbReference type="ARBA" id="ARBA00022649"/>
    </source>
</evidence>
<evidence type="ECO:0000259" key="6">
    <source>
        <dbReference type="Pfam" id="PF01850"/>
    </source>
</evidence>